<dbReference type="InterPro" id="IPR011006">
    <property type="entry name" value="CheY-like_superfamily"/>
</dbReference>
<dbReference type="SUPFAM" id="SSF52172">
    <property type="entry name" value="CheY-like"/>
    <property type="match status" value="1"/>
</dbReference>
<dbReference type="GO" id="GO:0000160">
    <property type="term" value="P:phosphorelay signal transduction system"/>
    <property type="evidence" value="ECO:0007669"/>
    <property type="project" value="InterPro"/>
</dbReference>
<comment type="caution">
    <text evidence="4">The sequence shown here is derived from an EMBL/GenBank/DDBJ whole genome shotgun (WGS) entry which is preliminary data.</text>
</comment>
<dbReference type="InterPro" id="IPR025497">
    <property type="entry name" value="PatA-like_N"/>
</dbReference>
<dbReference type="SMART" id="SM00448">
    <property type="entry name" value="REC"/>
    <property type="match status" value="1"/>
</dbReference>
<proteinExistence type="predicted"/>
<dbReference type="PROSITE" id="PS50110">
    <property type="entry name" value="RESPONSE_REGULATORY"/>
    <property type="match status" value="1"/>
</dbReference>
<dbReference type="InterPro" id="IPR001789">
    <property type="entry name" value="Sig_transdc_resp-reg_receiver"/>
</dbReference>
<evidence type="ECO:0000259" key="3">
    <source>
        <dbReference type="PROSITE" id="PS50110"/>
    </source>
</evidence>
<protein>
    <submittedName>
        <fullName evidence="4">Response regulator</fullName>
    </submittedName>
</protein>
<dbReference type="PANTHER" id="PTHR44591:SF3">
    <property type="entry name" value="RESPONSE REGULATORY DOMAIN-CONTAINING PROTEIN"/>
    <property type="match status" value="1"/>
</dbReference>
<organism evidence="4 5">
    <name type="scientific">Chamaesiphon polymorphus CCALA 037</name>
    <dbReference type="NCBI Taxonomy" id="2107692"/>
    <lineage>
        <taxon>Bacteria</taxon>
        <taxon>Bacillati</taxon>
        <taxon>Cyanobacteriota</taxon>
        <taxon>Cyanophyceae</taxon>
        <taxon>Gomontiellales</taxon>
        <taxon>Chamaesiphonaceae</taxon>
        <taxon>Chamaesiphon</taxon>
    </lineage>
</organism>
<gene>
    <name evidence="4" type="ORF">C7B77_04105</name>
</gene>
<evidence type="ECO:0000256" key="2">
    <source>
        <dbReference type="PROSITE-ProRule" id="PRU00169"/>
    </source>
</evidence>
<evidence type="ECO:0000313" key="4">
    <source>
        <dbReference type="EMBL" id="PSB58617.1"/>
    </source>
</evidence>
<dbReference type="Proteomes" id="UP000238937">
    <property type="component" value="Unassembled WGS sequence"/>
</dbReference>
<dbReference type="AlphaFoldDB" id="A0A2T1GL85"/>
<accession>A0A2T1GL85</accession>
<sequence>MNQGSSSVADTERTLNPIKLLEQLATSQAKGCLRITANDIVWLLYFYEGKLFYANHSLEPIERLEQHLRRISPVILANQVYTDLREQLKEANLEATYPSLDYQAIRWLIAQGHISEQTAGTLVKSITKEVLQPYLLITSGTSELLARDTAFPIWWSGNFLFVTKECQTELQAWQALQPAILSPYQRPYLMNVEHPLLTPDVKVKLSKILIGFSFRQLSLLLKQDELTVANNLHRLINNRIVGLRSPQPPFERLHQLYTAGMESDRFNEKDQSITATLAAVDSSTGAGATSLSTGELIEQATYKIACVDDSPTILREINRFLDGDSFKVFPIVDSGTALMKIIRINPDIILLDVGMPTIDGYKLCSMLRKHPAFKKTPIVMVTGNTGIIDRAKAKMAGSTDYMTKPFTQAGLIEMVSRHLMAEHQ</sequence>
<dbReference type="Pfam" id="PF14332">
    <property type="entry name" value="DUF4388"/>
    <property type="match status" value="1"/>
</dbReference>
<evidence type="ECO:0000256" key="1">
    <source>
        <dbReference type="ARBA" id="ARBA00022553"/>
    </source>
</evidence>
<feature type="domain" description="Response regulatory" evidence="3">
    <location>
        <begin position="303"/>
        <end position="419"/>
    </location>
</feature>
<dbReference type="InterPro" id="IPR050595">
    <property type="entry name" value="Bact_response_regulator"/>
</dbReference>
<dbReference type="RefSeq" id="WP_106300593.1">
    <property type="nucleotide sequence ID" value="NZ_PVWO01000029.1"/>
</dbReference>
<evidence type="ECO:0000313" key="5">
    <source>
        <dbReference type="Proteomes" id="UP000238937"/>
    </source>
</evidence>
<dbReference type="Gene3D" id="3.40.50.2300">
    <property type="match status" value="1"/>
</dbReference>
<dbReference type="EMBL" id="PVWO01000029">
    <property type="protein sequence ID" value="PSB58617.1"/>
    <property type="molecule type" value="Genomic_DNA"/>
</dbReference>
<keyword evidence="5" id="KW-1185">Reference proteome</keyword>
<dbReference type="PANTHER" id="PTHR44591">
    <property type="entry name" value="STRESS RESPONSE REGULATOR PROTEIN 1"/>
    <property type="match status" value="1"/>
</dbReference>
<dbReference type="PIRSF" id="PIRSF005897">
    <property type="entry name" value="RR_PatA"/>
    <property type="match status" value="1"/>
</dbReference>
<keyword evidence="1 2" id="KW-0597">Phosphoprotein</keyword>
<dbReference type="OrthoDB" id="9809318at2"/>
<dbReference type="Pfam" id="PF00072">
    <property type="entry name" value="Response_reg"/>
    <property type="match status" value="1"/>
</dbReference>
<name>A0A2T1GL85_9CYAN</name>
<feature type="modified residue" description="4-aspartylphosphate" evidence="2">
    <location>
        <position position="352"/>
    </location>
</feature>
<dbReference type="InterPro" id="IPR024186">
    <property type="entry name" value="Sig_transdc_resp-reg_PatA"/>
</dbReference>
<reference evidence="4 5" key="1">
    <citation type="submission" date="2018-03" db="EMBL/GenBank/DDBJ databases">
        <title>The ancient ancestry and fast evolution of plastids.</title>
        <authorList>
            <person name="Moore K.R."/>
            <person name="Magnabosco C."/>
            <person name="Momper L."/>
            <person name="Gold D.A."/>
            <person name="Bosak T."/>
            <person name="Fournier G.P."/>
        </authorList>
    </citation>
    <scope>NUCLEOTIDE SEQUENCE [LARGE SCALE GENOMIC DNA]</scope>
    <source>
        <strain evidence="4 5">CCALA 037</strain>
    </source>
</reference>